<evidence type="ECO:0000313" key="4">
    <source>
        <dbReference type="Proteomes" id="UP000427769"/>
    </source>
</evidence>
<dbReference type="AlphaFoldDB" id="A0A5K7YZI8"/>
<gene>
    <name evidence="3" type="ORF">DSCW_14550</name>
</gene>
<organism evidence="3 4">
    <name type="scientific">Desulfosarcina widdelii</name>
    <dbReference type="NCBI Taxonomy" id="947919"/>
    <lineage>
        <taxon>Bacteria</taxon>
        <taxon>Pseudomonadati</taxon>
        <taxon>Thermodesulfobacteriota</taxon>
        <taxon>Desulfobacteria</taxon>
        <taxon>Desulfobacterales</taxon>
        <taxon>Desulfosarcinaceae</taxon>
        <taxon>Desulfosarcina</taxon>
    </lineage>
</organism>
<dbReference type="Gene3D" id="1.10.287.1490">
    <property type="match status" value="1"/>
</dbReference>
<feature type="domain" description="C4-type zinc ribbon" evidence="2">
    <location>
        <begin position="202"/>
        <end position="233"/>
    </location>
</feature>
<feature type="coiled-coil region" evidence="1">
    <location>
        <begin position="93"/>
        <end position="173"/>
    </location>
</feature>
<evidence type="ECO:0000256" key="1">
    <source>
        <dbReference type="SAM" id="Coils"/>
    </source>
</evidence>
<dbReference type="PANTHER" id="PTHR39082:SF1">
    <property type="entry name" value="SCAVENGER RECEPTOR CLASS A MEMBER 3"/>
    <property type="match status" value="1"/>
</dbReference>
<evidence type="ECO:0000313" key="3">
    <source>
        <dbReference type="EMBL" id="BBO74038.1"/>
    </source>
</evidence>
<keyword evidence="1" id="KW-0175">Coiled coil</keyword>
<evidence type="ECO:0000259" key="2">
    <source>
        <dbReference type="Pfam" id="PF02591"/>
    </source>
</evidence>
<protein>
    <recommendedName>
        <fullName evidence="2">C4-type zinc ribbon domain-containing protein</fullName>
    </recommendedName>
</protein>
<dbReference type="InterPro" id="IPR003743">
    <property type="entry name" value="Zf-RING_7"/>
</dbReference>
<feature type="coiled-coil region" evidence="1">
    <location>
        <begin position="14"/>
        <end position="69"/>
    </location>
</feature>
<accession>A0A5K7YZI8</accession>
<dbReference type="KEGG" id="dwd:DSCW_14550"/>
<proteinExistence type="predicted"/>
<name>A0A5K7YZI8_9BACT</name>
<dbReference type="PANTHER" id="PTHR39082">
    <property type="entry name" value="PHOSPHOLIPASE C-BETA-2-RELATED"/>
    <property type="match status" value="1"/>
</dbReference>
<dbReference type="Pfam" id="PF02591">
    <property type="entry name" value="Zn_ribbon_9"/>
    <property type="match status" value="1"/>
</dbReference>
<sequence>MNDIREQIRILVEVQDVEVELNKTDRQIQSLENEAGALEHAAGEYESRVAQEKDALDALRKSYRELESESKINAEQIVKSNEKLRAVKTNKEYQSTLKEIDDIRKKNSAIEDRMLEQLEAIESAEEAVKEKQSELADFLRKCEEKKEALATKAQRERQAAETLNEKKSQVSAKVDPRWIAVLDDVKKKVRGLAVVPVQQSICMGCHMNIPPQLFNELQRFDEIRYCPHCHRIIYWQEQDSE</sequence>
<dbReference type="EMBL" id="AP021875">
    <property type="protein sequence ID" value="BBO74038.1"/>
    <property type="molecule type" value="Genomic_DNA"/>
</dbReference>
<dbReference type="InterPro" id="IPR052376">
    <property type="entry name" value="Oxidative_Scav/Glycosyltrans"/>
</dbReference>
<dbReference type="RefSeq" id="WP_170302178.1">
    <property type="nucleotide sequence ID" value="NZ_AP021875.1"/>
</dbReference>
<keyword evidence="4" id="KW-1185">Reference proteome</keyword>
<dbReference type="Proteomes" id="UP000427769">
    <property type="component" value="Chromosome"/>
</dbReference>
<reference evidence="3 4" key="1">
    <citation type="submission" date="2019-11" db="EMBL/GenBank/DDBJ databases">
        <title>Comparative genomics of hydrocarbon-degrading Desulfosarcina strains.</title>
        <authorList>
            <person name="Watanabe M."/>
            <person name="Kojima H."/>
            <person name="Fukui M."/>
        </authorList>
    </citation>
    <scope>NUCLEOTIDE SEQUENCE [LARGE SCALE GENOMIC DNA]</scope>
    <source>
        <strain evidence="3 4">PP31</strain>
    </source>
</reference>